<name>A0A5E4R709_9NEOP</name>
<organism evidence="1 2">
    <name type="scientific">Leptidea sinapis</name>
    <dbReference type="NCBI Taxonomy" id="189913"/>
    <lineage>
        <taxon>Eukaryota</taxon>
        <taxon>Metazoa</taxon>
        <taxon>Ecdysozoa</taxon>
        <taxon>Arthropoda</taxon>
        <taxon>Hexapoda</taxon>
        <taxon>Insecta</taxon>
        <taxon>Pterygota</taxon>
        <taxon>Neoptera</taxon>
        <taxon>Endopterygota</taxon>
        <taxon>Lepidoptera</taxon>
        <taxon>Glossata</taxon>
        <taxon>Ditrysia</taxon>
        <taxon>Papilionoidea</taxon>
        <taxon>Pieridae</taxon>
        <taxon>Dismorphiinae</taxon>
        <taxon>Leptidea</taxon>
    </lineage>
</organism>
<protein>
    <submittedName>
        <fullName evidence="1">Uncharacterized protein</fullName>
    </submittedName>
</protein>
<evidence type="ECO:0000313" key="1">
    <source>
        <dbReference type="EMBL" id="VVD06113.1"/>
    </source>
</evidence>
<dbReference type="AlphaFoldDB" id="A0A5E4R709"/>
<dbReference type="Proteomes" id="UP000324832">
    <property type="component" value="Unassembled WGS sequence"/>
</dbReference>
<sequence length="127" mass="14254">MGVADQHQMHHILSYVCSYSPERNPFGCIVWLHASMADSALFPHVNHSAWEILSSQINDCLLTLRVYLTSPAPRAPSETAQPSANSGLIMIYYIETLCKSHSQICDGLELIFLTAPSTYYHSYYLDS</sequence>
<dbReference type="EMBL" id="FZQP02007080">
    <property type="protein sequence ID" value="VVD06113.1"/>
    <property type="molecule type" value="Genomic_DNA"/>
</dbReference>
<accession>A0A5E4R709</accession>
<proteinExistence type="predicted"/>
<gene>
    <name evidence="1" type="ORF">LSINAPIS_LOCUS15530</name>
</gene>
<evidence type="ECO:0000313" key="2">
    <source>
        <dbReference type="Proteomes" id="UP000324832"/>
    </source>
</evidence>
<reference evidence="1 2" key="1">
    <citation type="submission" date="2017-07" db="EMBL/GenBank/DDBJ databases">
        <authorList>
            <person name="Talla V."/>
            <person name="Backstrom N."/>
        </authorList>
    </citation>
    <scope>NUCLEOTIDE SEQUENCE [LARGE SCALE GENOMIC DNA]</scope>
</reference>
<keyword evidence="2" id="KW-1185">Reference proteome</keyword>